<dbReference type="InterPro" id="IPR029058">
    <property type="entry name" value="AB_hydrolase_fold"/>
</dbReference>
<gene>
    <name evidence="5" type="ORF">HK105_202532</name>
</gene>
<keyword evidence="3" id="KW-0812">Transmembrane</keyword>
<feature type="transmembrane region" description="Helical" evidence="3">
    <location>
        <begin position="248"/>
        <end position="266"/>
    </location>
</feature>
<comment type="caution">
    <text evidence="5">The sequence shown here is derived from an EMBL/GenBank/DDBJ whole genome shotgun (WGS) entry which is preliminary data.</text>
</comment>
<dbReference type="InterPro" id="IPR050300">
    <property type="entry name" value="GDXG_lipolytic_enzyme"/>
</dbReference>
<evidence type="ECO:0000313" key="5">
    <source>
        <dbReference type="EMBL" id="KAL2918118.1"/>
    </source>
</evidence>
<dbReference type="Pfam" id="PF07859">
    <property type="entry name" value="Abhydrolase_3"/>
    <property type="match status" value="1"/>
</dbReference>
<sequence length="484" mass="52623">MPVDYRLAPEHPFPQPLEDVISAYLHLLESYSAEQIVVMGDSAGGGLAISLVLWLRENDRPMPRAVVGLSPWLDLTHSQPSFRLNEQDYLPADSRDPAWIRPGRRSHYYVAHDSQLTHALVSPLFARDVAGRPLPPMLLHVGEQERLRDETLHFALHTVRSSPVAVEMFEDQVHVFQAFAGLGERAAAQSLERIGRFVREGELPRADGADDGAGAEQRARATFTRTSGPQPANQEAAAQGLGVGGRTALIVVGIMVVLAGIGVYIFRKMSLRPSAQFKDRIRSGPLDLDAPTFPSRQVQHRSSLLGPLKDDSSVPPTPISSVGSQIPQPMPPASSAAPIYMVVPVSGVSQAPVEEWQMHPMVSAAPPLPAQQQQPQHMGYEEVVYAPSFGDPAADLSFQQQAAAAYASLQQQQQHQHQQMLMFQQQIQQQQHQSYVAPYDDAYAETYEPTDTSRLIGGPSAGGQAPAAYHPASQPPPAPGPGFA</sequence>
<keyword evidence="3" id="KW-0472">Membrane</keyword>
<accession>A0ABR4NF10</accession>
<dbReference type="SUPFAM" id="SSF53474">
    <property type="entry name" value="alpha/beta-Hydrolases"/>
    <property type="match status" value="1"/>
</dbReference>
<feature type="domain" description="Alpha/beta hydrolase fold-3" evidence="4">
    <location>
        <begin position="3"/>
        <end position="177"/>
    </location>
</feature>
<evidence type="ECO:0000259" key="4">
    <source>
        <dbReference type="Pfam" id="PF07859"/>
    </source>
</evidence>
<feature type="compositionally biased region" description="Low complexity" evidence="2">
    <location>
        <begin position="462"/>
        <end position="472"/>
    </location>
</feature>
<feature type="region of interest" description="Disordered" evidence="2">
    <location>
        <begin position="286"/>
        <end position="330"/>
    </location>
</feature>
<name>A0ABR4NF10_9FUNG</name>
<keyword evidence="3" id="KW-1133">Transmembrane helix</keyword>
<dbReference type="PANTHER" id="PTHR48081:SF8">
    <property type="entry name" value="ALPHA_BETA HYDROLASE FOLD-3 DOMAIN-CONTAINING PROTEIN-RELATED"/>
    <property type="match status" value="1"/>
</dbReference>
<keyword evidence="1" id="KW-0378">Hydrolase</keyword>
<dbReference type="InterPro" id="IPR013094">
    <property type="entry name" value="AB_hydrolase_3"/>
</dbReference>
<organism evidence="5 6">
    <name type="scientific">Polyrhizophydium stewartii</name>
    <dbReference type="NCBI Taxonomy" id="2732419"/>
    <lineage>
        <taxon>Eukaryota</taxon>
        <taxon>Fungi</taxon>
        <taxon>Fungi incertae sedis</taxon>
        <taxon>Chytridiomycota</taxon>
        <taxon>Chytridiomycota incertae sedis</taxon>
        <taxon>Chytridiomycetes</taxon>
        <taxon>Rhizophydiales</taxon>
        <taxon>Rhizophydiales incertae sedis</taxon>
        <taxon>Polyrhizophydium</taxon>
    </lineage>
</organism>
<protein>
    <recommendedName>
        <fullName evidence="4">Alpha/beta hydrolase fold-3 domain-containing protein</fullName>
    </recommendedName>
</protein>
<dbReference type="Proteomes" id="UP001527925">
    <property type="component" value="Unassembled WGS sequence"/>
</dbReference>
<dbReference type="Gene3D" id="3.40.50.1820">
    <property type="entry name" value="alpha/beta hydrolase"/>
    <property type="match status" value="1"/>
</dbReference>
<dbReference type="EMBL" id="JADGIZ020000008">
    <property type="protein sequence ID" value="KAL2918118.1"/>
    <property type="molecule type" value="Genomic_DNA"/>
</dbReference>
<feature type="region of interest" description="Disordered" evidence="2">
    <location>
        <begin position="450"/>
        <end position="484"/>
    </location>
</feature>
<evidence type="ECO:0000256" key="2">
    <source>
        <dbReference type="SAM" id="MobiDB-lite"/>
    </source>
</evidence>
<dbReference type="PANTHER" id="PTHR48081">
    <property type="entry name" value="AB HYDROLASE SUPERFAMILY PROTEIN C4A8.06C"/>
    <property type="match status" value="1"/>
</dbReference>
<feature type="compositionally biased region" description="Pro residues" evidence="2">
    <location>
        <begin position="473"/>
        <end position="484"/>
    </location>
</feature>
<keyword evidence="6" id="KW-1185">Reference proteome</keyword>
<evidence type="ECO:0000256" key="3">
    <source>
        <dbReference type="SAM" id="Phobius"/>
    </source>
</evidence>
<reference evidence="5 6" key="1">
    <citation type="submission" date="2023-09" db="EMBL/GenBank/DDBJ databases">
        <title>Pangenome analysis of Batrachochytrium dendrobatidis and related Chytrids.</title>
        <authorList>
            <person name="Yacoub M.N."/>
            <person name="Stajich J.E."/>
            <person name="James T.Y."/>
        </authorList>
    </citation>
    <scope>NUCLEOTIDE SEQUENCE [LARGE SCALE GENOMIC DNA]</scope>
    <source>
        <strain evidence="5 6">JEL0888</strain>
    </source>
</reference>
<proteinExistence type="predicted"/>
<evidence type="ECO:0000313" key="6">
    <source>
        <dbReference type="Proteomes" id="UP001527925"/>
    </source>
</evidence>
<evidence type="ECO:0000256" key="1">
    <source>
        <dbReference type="ARBA" id="ARBA00022801"/>
    </source>
</evidence>